<dbReference type="Proteomes" id="UP001140011">
    <property type="component" value="Unassembled WGS sequence"/>
</dbReference>
<comment type="caution">
    <text evidence="1">The sequence shown here is derived from an EMBL/GenBank/DDBJ whole genome shotgun (WGS) entry which is preliminary data.</text>
</comment>
<dbReference type="EMBL" id="JANBUH010000586">
    <property type="protein sequence ID" value="KAJ2750308.1"/>
    <property type="molecule type" value="Genomic_DNA"/>
</dbReference>
<reference evidence="1" key="1">
    <citation type="submission" date="2022-07" db="EMBL/GenBank/DDBJ databases">
        <title>Phylogenomic reconstructions and comparative analyses of Kickxellomycotina fungi.</title>
        <authorList>
            <person name="Reynolds N.K."/>
            <person name="Stajich J.E."/>
            <person name="Barry K."/>
            <person name="Grigoriev I.V."/>
            <person name="Crous P."/>
            <person name="Smith M.E."/>
        </authorList>
    </citation>
    <scope>NUCLEOTIDE SEQUENCE</scope>
    <source>
        <strain evidence="1">BCRC 34297</strain>
    </source>
</reference>
<sequence>MAHAAVPTASKLSHYTPDLPPECKFCYTLSESSATDNGAVSNSQNAPRETIVHYFWLCPRVQDFWQRVSCFLQGIREDTSGPVFKVDLRVIITGFGAWARKILNADVMHGLAVWEIYRARAELSLDGKRLDGLAMFLRWKSAVIARILHDFYYSYSMIKAPHKFEKRWLTVSNRWYHFNPGDDELDGKISFRNESQQVAGRLHHIIQYHQQSATDDGTNAPAAPVNPPTVA</sequence>
<protein>
    <submittedName>
        <fullName evidence="1">Uncharacterized protein</fullName>
    </submittedName>
</protein>
<evidence type="ECO:0000313" key="2">
    <source>
        <dbReference type="Proteomes" id="UP001140011"/>
    </source>
</evidence>
<evidence type="ECO:0000313" key="1">
    <source>
        <dbReference type="EMBL" id="KAJ2750308.1"/>
    </source>
</evidence>
<proteinExistence type="predicted"/>
<gene>
    <name evidence="1" type="ORF">GGI19_005180</name>
</gene>
<keyword evidence="2" id="KW-1185">Reference proteome</keyword>
<dbReference type="OrthoDB" id="5522521at2759"/>
<accession>A0A9W8GSR7</accession>
<dbReference type="AlphaFoldDB" id="A0A9W8GSR7"/>
<name>A0A9W8GSR7_9FUNG</name>
<organism evidence="1 2">
    <name type="scientific">Coemansia pectinata</name>
    <dbReference type="NCBI Taxonomy" id="1052879"/>
    <lineage>
        <taxon>Eukaryota</taxon>
        <taxon>Fungi</taxon>
        <taxon>Fungi incertae sedis</taxon>
        <taxon>Zoopagomycota</taxon>
        <taxon>Kickxellomycotina</taxon>
        <taxon>Kickxellomycetes</taxon>
        <taxon>Kickxellales</taxon>
        <taxon>Kickxellaceae</taxon>
        <taxon>Coemansia</taxon>
    </lineage>
</organism>